<dbReference type="Pfam" id="PF12116">
    <property type="entry name" value="SpoIIID"/>
    <property type="match status" value="1"/>
</dbReference>
<dbReference type="InterPro" id="IPR014208">
    <property type="entry name" value="Spore_III_D"/>
</dbReference>
<dbReference type="KEGG" id="acel:acsn021_42590"/>
<dbReference type="EMBL" id="AP023367">
    <property type="protein sequence ID" value="BCJ96690.1"/>
    <property type="molecule type" value="Genomic_DNA"/>
</dbReference>
<dbReference type="Proteomes" id="UP000515561">
    <property type="component" value="Chromosome"/>
</dbReference>
<reference evidence="1 2" key="1">
    <citation type="journal article" date="2016" name="Int. J. Syst. Evol. Microbiol.">
        <title>Descriptions of Anaerotaenia torta gen. nov., sp. nov. and Anaerocolumna cellulosilytica gen. nov., sp. nov. isolated from a methanogenic reactor of cattle waste.</title>
        <authorList>
            <person name="Uek A."/>
            <person name="Ohtaki Y."/>
            <person name="Kaku N."/>
            <person name="Ueki K."/>
        </authorList>
    </citation>
    <scope>NUCLEOTIDE SEQUENCE [LARGE SCALE GENOMIC DNA]</scope>
    <source>
        <strain evidence="1 2">SN021</strain>
    </source>
</reference>
<gene>
    <name evidence="1" type="ORF">acsn021_42590</name>
</gene>
<proteinExistence type="predicted"/>
<evidence type="ECO:0000313" key="2">
    <source>
        <dbReference type="Proteomes" id="UP000515561"/>
    </source>
</evidence>
<protein>
    <submittedName>
        <fullName evidence="1">Uncharacterized protein</fullName>
    </submittedName>
</protein>
<name>A0A6S6RB25_9FIRM</name>
<organism evidence="1 2">
    <name type="scientific">Anaerocolumna cellulosilytica</name>
    <dbReference type="NCBI Taxonomy" id="433286"/>
    <lineage>
        <taxon>Bacteria</taxon>
        <taxon>Bacillati</taxon>
        <taxon>Bacillota</taxon>
        <taxon>Clostridia</taxon>
        <taxon>Lachnospirales</taxon>
        <taxon>Lachnospiraceae</taxon>
        <taxon>Anaerocolumna</taxon>
    </lineage>
</organism>
<dbReference type="AlphaFoldDB" id="A0A6S6RB25"/>
<keyword evidence="2" id="KW-1185">Reference proteome</keyword>
<evidence type="ECO:0000313" key="1">
    <source>
        <dbReference type="EMBL" id="BCJ96690.1"/>
    </source>
</evidence>
<sequence length="47" mass="5295">MKGYIEERAVEIANYIIDNNATVRQTAKQFGISKSTVHTDVTRVNVI</sequence>
<accession>A0A6S6RB25</accession>